<dbReference type="EMBL" id="JAPZBO010000008">
    <property type="protein sequence ID" value="KAJ5307820.1"/>
    <property type="molecule type" value="Genomic_DNA"/>
</dbReference>
<gene>
    <name evidence="4" type="ORF">N7476_008476</name>
</gene>
<evidence type="ECO:0000313" key="4">
    <source>
        <dbReference type="EMBL" id="KAJ5307820.1"/>
    </source>
</evidence>
<dbReference type="GO" id="GO:0005737">
    <property type="term" value="C:cytoplasm"/>
    <property type="evidence" value="ECO:0007669"/>
    <property type="project" value="TreeGrafter"/>
</dbReference>
<dbReference type="Gene3D" id="3.80.10.10">
    <property type="entry name" value="Ribonuclease Inhibitor"/>
    <property type="match status" value="1"/>
</dbReference>
<sequence length="501" mass="55655">MDNEIPLPPPRRLRHRSSSRAGPSPAPSVAPSFHKSRRLSRFDDRSSQPSSDPALFSSDDIPASGLENYNAPVAGGPGRKRRYRGTWWGEQAVDPKRKRADFKEKRHVDSGVWMGSDESLAESSLPSEDGPAWGEDLLKSVLDPQGQGRFPLESSTLRAPTPVQAQSRPIPVFIKDGESEEHRIAKAIVNNCLEKGEDSIDLGNLNLKSIGPGLLAPLQHLTKLPSVTEPPTSENAYTSLQPFLRIFLPNNNLTNLGSELFELKDLKVLSVRSNKLTMLPANIRNLTSLQVLNIAVNELTSLPWELLGLLQGELKHFSIYPNPFPSIEETIVAVWRHGSSQEGEPSIDEVLKFNEYEGEPPSDAWTAIRVATGSVNRLDMDGRPVQPSSSHSANHAPSLRELSLRTLVKMPGLDQITEEELLDFPPLAVPLIAMAQKWHADGGWHCSVCHKEYVNPRSQWTEWWDCTPHENGMKRPRTSGEKLRPLPFSRFGCSWACVPDS</sequence>
<feature type="region of interest" description="Disordered" evidence="3">
    <location>
        <begin position="1"/>
        <end position="82"/>
    </location>
</feature>
<organism evidence="4 5">
    <name type="scientific">Penicillium atrosanguineum</name>
    <dbReference type="NCBI Taxonomy" id="1132637"/>
    <lineage>
        <taxon>Eukaryota</taxon>
        <taxon>Fungi</taxon>
        <taxon>Dikarya</taxon>
        <taxon>Ascomycota</taxon>
        <taxon>Pezizomycotina</taxon>
        <taxon>Eurotiomycetes</taxon>
        <taxon>Eurotiomycetidae</taxon>
        <taxon>Eurotiales</taxon>
        <taxon>Aspergillaceae</taxon>
        <taxon>Penicillium</taxon>
    </lineage>
</organism>
<feature type="compositionally biased region" description="Pro residues" evidence="3">
    <location>
        <begin position="1"/>
        <end position="10"/>
    </location>
</feature>
<feature type="compositionally biased region" description="Low complexity" evidence="3">
    <location>
        <begin position="19"/>
        <end position="32"/>
    </location>
</feature>
<reference evidence="4" key="2">
    <citation type="journal article" date="2023" name="IMA Fungus">
        <title>Comparative genomic study of the Penicillium genus elucidates a diverse pangenome and 15 lateral gene transfer events.</title>
        <authorList>
            <person name="Petersen C."/>
            <person name="Sorensen T."/>
            <person name="Nielsen M.R."/>
            <person name="Sondergaard T.E."/>
            <person name="Sorensen J.L."/>
            <person name="Fitzpatrick D.A."/>
            <person name="Frisvad J.C."/>
            <person name="Nielsen K.L."/>
        </authorList>
    </citation>
    <scope>NUCLEOTIDE SEQUENCE</scope>
    <source>
        <strain evidence="4">IBT 21472</strain>
    </source>
</reference>
<keyword evidence="1" id="KW-0433">Leucine-rich repeat</keyword>
<reference evidence="4" key="1">
    <citation type="submission" date="2022-12" db="EMBL/GenBank/DDBJ databases">
        <authorList>
            <person name="Petersen C."/>
        </authorList>
    </citation>
    <scope>NUCLEOTIDE SEQUENCE</scope>
    <source>
        <strain evidence="4">IBT 21472</strain>
    </source>
</reference>
<dbReference type="InterPro" id="IPR003591">
    <property type="entry name" value="Leu-rich_rpt_typical-subtyp"/>
</dbReference>
<accession>A0A9W9U2L7</accession>
<dbReference type="SUPFAM" id="SSF52058">
    <property type="entry name" value="L domain-like"/>
    <property type="match status" value="1"/>
</dbReference>
<dbReference type="PANTHER" id="PTHR48051">
    <property type="match status" value="1"/>
</dbReference>
<proteinExistence type="predicted"/>
<dbReference type="SMART" id="SM00369">
    <property type="entry name" value="LRR_TYP"/>
    <property type="match status" value="2"/>
</dbReference>
<dbReference type="PANTHER" id="PTHR48051:SF1">
    <property type="entry name" value="RAS SUPPRESSOR PROTEIN 1"/>
    <property type="match status" value="1"/>
</dbReference>
<keyword evidence="2" id="KW-0677">Repeat</keyword>
<evidence type="ECO:0000313" key="5">
    <source>
        <dbReference type="Proteomes" id="UP001147746"/>
    </source>
</evidence>
<evidence type="ECO:0000256" key="3">
    <source>
        <dbReference type="SAM" id="MobiDB-lite"/>
    </source>
</evidence>
<dbReference type="InterPro" id="IPR050216">
    <property type="entry name" value="LRR_domain-containing"/>
</dbReference>
<dbReference type="AlphaFoldDB" id="A0A9W9U2L7"/>
<protein>
    <submittedName>
        <fullName evidence="4">Uncharacterized protein</fullName>
    </submittedName>
</protein>
<dbReference type="Proteomes" id="UP001147746">
    <property type="component" value="Unassembled WGS sequence"/>
</dbReference>
<keyword evidence="5" id="KW-1185">Reference proteome</keyword>
<dbReference type="InterPro" id="IPR032675">
    <property type="entry name" value="LRR_dom_sf"/>
</dbReference>
<comment type="caution">
    <text evidence="4">The sequence shown here is derived from an EMBL/GenBank/DDBJ whole genome shotgun (WGS) entry which is preliminary data.</text>
</comment>
<name>A0A9W9U2L7_9EURO</name>
<evidence type="ECO:0000256" key="2">
    <source>
        <dbReference type="ARBA" id="ARBA00022737"/>
    </source>
</evidence>
<evidence type="ECO:0000256" key="1">
    <source>
        <dbReference type="ARBA" id="ARBA00022614"/>
    </source>
</evidence>